<evidence type="ECO:0000259" key="2">
    <source>
        <dbReference type="Pfam" id="PF10241"/>
    </source>
</evidence>
<proteinExistence type="inferred from homology"/>
<evidence type="ECO:0000313" key="4">
    <source>
        <dbReference type="Proteomes" id="UP000005237"/>
    </source>
</evidence>
<name>A0A8R1HM38_CAEJA</name>
<sequence length="128" mass="14877">MSCCCHCEPETRRDLKNESSPYLIDALTSQIDEFTCQSIIDTQRQSLKRFEKTNEMLVNCAQLGDRRIEKAKKESCAHKETILQMKADLEYIFAKIRMFKTILEAKYPEVFAEVSGELAPKMDEEEDE</sequence>
<dbReference type="PANTHER" id="PTHR13511:SF0">
    <property type="entry name" value="KXDL MOTIF-CONTAINING PROTEIN 1"/>
    <property type="match status" value="1"/>
</dbReference>
<dbReference type="GO" id="GO:0032418">
    <property type="term" value="P:lysosome localization"/>
    <property type="evidence" value="ECO:0007669"/>
    <property type="project" value="TreeGrafter"/>
</dbReference>
<reference evidence="3" key="2">
    <citation type="submission" date="2022-06" db="UniProtKB">
        <authorList>
            <consortium name="EnsemblMetazoa"/>
        </authorList>
    </citation>
    <scope>IDENTIFICATION</scope>
    <source>
        <strain evidence="3">DF5081</strain>
    </source>
</reference>
<dbReference type="InterPro" id="IPR019371">
    <property type="entry name" value="KxDL_dom"/>
</dbReference>
<dbReference type="EnsemblMetazoa" id="CJA05556.1">
    <property type="protein sequence ID" value="CJA05556.1"/>
    <property type="gene ID" value="WBGene00124760"/>
</dbReference>
<dbReference type="GO" id="GO:0099078">
    <property type="term" value="C:BORC complex"/>
    <property type="evidence" value="ECO:0007669"/>
    <property type="project" value="TreeGrafter"/>
</dbReference>
<feature type="domain" description="KxDL" evidence="2">
    <location>
        <begin position="27"/>
        <end position="111"/>
    </location>
</feature>
<evidence type="ECO:0000313" key="3">
    <source>
        <dbReference type="EnsemblMetazoa" id="CJA05556.1"/>
    </source>
</evidence>
<dbReference type="AlphaFoldDB" id="A0A8R1HM38"/>
<organism evidence="3 4">
    <name type="scientific">Caenorhabditis japonica</name>
    <dbReference type="NCBI Taxonomy" id="281687"/>
    <lineage>
        <taxon>Eukaryota</taxon>
        <taxon>Metazoa</taxon>
        <taxon>Ecdysozoa</taxon>
        <taxon>Nematoda</taxon>
        <taxon>Chromadorea</taxon>
        <taxon>Rhabditida</taxon>
        <taxon>Rhabditina</taxon>
        <taxon>Rhabditomorpha</taxon>
        <taxon>Rhabditoidea</taxon>
        <taxon>Rhabditidae</taxon>
        <taxon>Peloderinae</taxon>
        <taxon>Caenorhabditis</taxon>
    </lineage>
</organism>
<dbReference type="Proteomes" id="UP000005237">
    <property type="component" value="Unassembled WGS sequence"/>
</dbReference>
<dbReference type="Pfam" id="PF10241">
    <property type="entry name" value="KxDL"/>
    <property type="match status" value="1"/>
</dbReference>
<accession>A0A8R1HM38</accession>
<dbReference type="InterPro" id="IPR039843">
    <property type="entry name" value="KXD1-like"/>
</dbReference>
<dbReference type="PANTHER" id="PTHR13511">
    <property type="entry name" value="KXDL MOTIF-CONTAINING PROTEIN 1"/>
    <property type="match status" value="1"/>
</dbReference>
<evidence type="ECO:0000256" key="1">
    <source>
        <dbReference type="ARBA" id="ARBA00005913"/>
    </source>
</evidence>
<keyword evidence="4" id="KW-1185">Reference proteome</keyword>
<protein>
    <submittedName>
        <fullName evidence="3">KxDL domain-containing protein</fullName>
    </submittedName>
</protein>
<reference evidence="4" key="1">
    <citation type="submission" date="2010-08" db="EMBL/GenBank/DDBJ databases">
        <authorList>
            <consortium name="Caenorhabditis japonica Sequencing Consortium"/>
            <person name="Wilson R.K."/>
        </authorList>
    </citation>
    <scope>NUCLEOTIDE SEQUENCE [LARGE SCALE GENOMIC DNA]</scope>
    <source>
        <strain evidence="4">DF5081</strain>
    </source>
</reference>
<comment type="similarity">
    <text evidence="1">Belongs to the KXD1 family.</text>
</comment>